<dbReference type="SUPFAM" id="SSF48371">
    <property type="entry name" value="ARM repeat"/>
    <property type="match status" value="1"/>
</dbReference>
<keyword evidence="3" id="KW-0694">RNA-binding</keyword>
<feature type="repeat" description="Pumilio" evidence="5">
    <location>
        <begin position="239"/>
        <end position="277"/>
    </location>
</feature>
<dbReference type="EMBL" id="JAUHHV010000007">
    <property type="protein sequence ID" value="KAK1418244.1"/>
    <property type="molecule type" value="Genomic_DNA"/>
</dbReference>
<keyword evidence="2" id="KW-0810">Translation regulation</keyword>
<comment type="caution">
    <text evidence="7">The sequence shown here is derived from an EMBL/GenBank/DDBJ whole genome shotgun (WGS) entry which is preliminary data.</text>
</comment>
<feature type="repeat" description="Pumilio" evidence="5">
    <location>
        <begin position="167"/>
        <end position="202"/>
    </location>
</feature>
<dbReference type="Gene3D" id="1.25.10.10">
    <property type="entry name" value="Leucine-rich Repeat Variant"/>
    <property type="match status" value="1"/>
</dbReference>
<dbReference type="PROSITE" id="PS50303">
    <property type="entry name" value="PUM_HD"/>
    <property type="match status" value="1"/>
</dbReference>
<evidence type="ECO:0000256" key="5">
    <source>
        <dbReference type="PROSITE-ProRule" id="PRU00317"/>
    </source>
</evidence>
<evidence type="ECO:0000256" key="3">
    <source>
        <dbReference type="ARBA" id="ARBA00022884"/>
    </source>
</evidence>
<feature type="repeat" description="Pumilio" evidence="5">
    <location>
        <begin position="314"/>
        <end position="350"/>
    </location>
</feature>
<proteinExistence type="predicted"/>
<evidence type="ECO:0000259" key="6">
    <source>
        <dbReference type="PROSITE" id="PS50303"/>
    </source>
</evidence>
<feature type="repeat" description="Pumilio" evidence="5">
    <location>
        <begin position="423"/>
        <end position="460"/>
    </location>
</feature>
<dbReference type="FunFam" id="1.25.10.10:FF:000237">
    <property type="entry name" value="Pumilio homolog 9"/>
    <property type="match status" value="1"/>
</dbReference>
<dbReference type="PANTHER" id="PTHR12537">
    <property type="entry name" value="RNA BINDING PROTEIN PUMILIO-RELATED"/>
    <property type="match status" value="1"/>
</dbReference>
<accession>A0AAD8K912</accession>
<keyword evidence="1" id="KW-0677">Repeat</keyword>
<organism evidence="7 8">
    <name type="scientific">Tagetes erecta</name>
    <name type="common">African marigold</name>
    <dbReference type="NCBI Taxonomy" id="13708"/>
    <lineage>
        <taxon>Eukaryota</taxon>
        <taxon>Viridiplantae</taxon>
        <taxon>Streptophyta</taxon>
        <taxon>Embryophyta</taxon>
        <taxon>Tracheophyta</taxon>
        <taxon>Spermatophyta</taxon>
        <taxon>Magnoliopsida</taxon>
        <taxon>eudicotyledons</taxon>
        <taxon>Gunneridae</taxon>
        <taxon>Pentapetalae</taxon>
        <taxon>asterids</taxon>
        <taxon>campanulids</taxon>
        <taxon>Asterales</taxon>
        <taxon>Asteraceae</taxon>
        <taxon>Asteroideae</taxon>
        <taxon>Heliantheae alliance</taxon>
        <taxon>Tageteae</taxon>
        <taxon>Tagetes</taxon>
    </lineage>
</organism>
<dbReference type="GO" id="GO:0006417">
    <property type="term" value="P:regulation of translation"/>
    <property type="evidence" value="ECO:0007669"/>
    <property type="project" value="UniProtKB-KW"/>
</dbReference>
<evidence type="ECO:0000313" key="8">
    <source>
        <dbReference type="Proteomes" id="UP001229421"/>
    </source>
</evidence>
<gene>
    <name evidence="7" type="ORF">QVD17_27387</name>
</gene>
<dbReference type="InterPro" id="IPR011989">
    <property type="entry name" value="ARM-like"/>
</dbReference>
<dbReference type="PROSITE" id="PS50302">
    <property type="entry name" value="PUM"/>
    <property type="match status" value="7"/>
</dbReference>
<dbReference type="Proteomes" id="UP001229421">
    <property type="component" value="Unassembled WGS sequence"/>
</dbReference>
<feature type="domain" description="PUM-HD" evidence="6">
    <location>
        <begin position="145"/>
        <end position="486"/>
    </location>
</feature>
<dbReference type="Pfam" id="PF00806">
    <property type="entry name" value="PUF"/>
    <property type="match status" value="8"/>
</dbReference>
<dbReference type="InterPro" id="IPR033133">
    <property type="entry name" value="PUM-HD"/>
</dbReference>
<evidence type="ECO:0000256" key="4">
    <source>
        <dbReference type="ARBA" id="ARBA00058490"/>
    </source>
</evidence>
<evidence type="ECO:0000313" key="7">
    <source>
        <dbReference type="EMBL" id="KAK1418244.1"/>
    </source>
</evidence>
<dbReference type="GO" id="GO:0005737">
    <property type="term" value="C:cytoplasm"/>
    <property type="evidence" value="ECO:0007669"/>
    <property type="project" value="TreeGrafter"/>
</dbReference>
<dbReference type="InterPro" id="IPR033712">
    <property type="entry name" value="Pumilio_RNA-bd"/>
</dbReference>
<evidence type="ECO:0000256" key="1">
    <source>
        <dbReference type="ARBA" id="ARBA00022737"/>
    </source>
</evidence>
<dbReference type="SMART" id="SM00025">
    <property type="entry name" value="Pumilio"/>
    <property type="match status" value="8"/>
</dbReference>
<reference evidence="7" key="1">
    <citation type="journal article" date="2023" name="bioRxiv">
        <title>Improved chromosome-level genome assembly for marigold (Tagetes erecta).</title>
        <authorList>
            <person name="Jiang F."/>
            <person name="Yuan L."/>
            <person name="Wang S."/>
            <person name="Wang H."/>
            <person name="Xu D."/>
            <person name="Wang A."/>
            <person name="Fan W."/>
        </authorList>
    </citation>
    <scope>NUCLEOTIDE SEQUENCE</scope>
    <source>
        <strain evidence="7">WSJ</strain>
        <tissue evidence="7">Leaf</tissue>
    </source>
</reference>
<dbReference type="GO" id="GO:0003729">
    <property type="term" value="F:mRNA binding"/>
    <property type="evidence" value="ECO:0007669"/>
    <property type="project" value="TreeGrafter"/>
</dbReference>
<dbReference type="AlphaFoldDB" id="A0AAD8K912"/>
<protein>
    <recommendedName>
        <fullName evidence="6">PUM-HD domain-containing protein</fullName>
    </recommendedName>
</protein>
<feature type="repeat" description="Pumilio" evidence="5">
    <location>
        <begin position="203"/>
        <end position="238"/>
    </location>
</feature>
<name>A0AAD8K912_TARER</name>
<dbReference type="InterPro" id="IPR016024">
    <property type="entry name" value="ARM-type_fold"/>
</dbReference>
<dbReference type="CDD" id="cd07920">
    <property type="entry name" value="Pumilio"/>
    <property type="match status" value="1"/>
</dbReference>
<comment type="function">
    <text evidence="4">Sequence-specific RNA-binding protein that regulates translation and mRNA stability by binding the 3'-UTR of target mRNAs.</text>
</comment>
<dbReference type="InterPro" id="IPR001313">
    <property type="entry name" value="Pumilio_RNA-bd_rpt"/>
</dbReference>
<feature type="repeat" description="Pumilio" evidence="5">
    <location>
        <begin position="387"/>
        <end position="422"/>
    </location>
</feature>
<evidence type="ECO:0000256" key="2">
    <source>
        <dbReference type="ARBA" id="ARBA00022845"/>
    </source>
</evidence>
<dbReference type="PANTHER" id="PTHR12537:SF129">
    <property type="entry name" value="PUMILIO HOMOLOG 15-LIKE"/>
    <property type="match status" value="1"/>
</dbReference>
<sequence length="493" mass="55722">MENNTRSKFDWMFTGQNPTDYFAPSCTTGNGHRYSHQQPPLTTTNVRSSSLLPEMTTHHSDRYPPLLPETHDQFNPYNLCCCNFHAGVAGFDHHHRSSLSDRNLEIIFDRLNLSSPNHHHQTSSRNNNLGTVFSQNPSYTNNPVINSHLLQLRQQSKRTVFSTSLTDLRGKILQVAKDQEGCQFLQNKCEEGKPENIEMIFNEVKDHVYEVVTDASMNYLAQKLFKVCNERQMRQIVVAVVRDDDNLTNICLNSHGTRAMQKLIEVLTSAEHRFLMVSALSRIAVTLTKNTNGHHVIQHCLKSFHVDQVQPILNVVADNCLDIATDKSGCCVLQQCVLHAEGSSKERLMTEIIENALHLAEHPYGNYVVQHILGMHEPDATAGILQKLAGNFVYLAMNKYGSNVVEKCLKDVPDNQSMPIIHEIIHNPNFLLLIQHPFGNYVAQSALQTAKGSMKEMMISIVQKEYPLLHSHPHGKRVLALARNSKPRGSHYA</sequence>
<feature type="repeat" description="Pumilio" evidence="5">
    <location>
        <begin position="351"/>
        <end position="386"/>
    </location>
</feature>
<keyword evidence="8" id="KW-1185">Reference proteome</keyword>